<dbReference type="SUPFAM" id="SSF54637">
    <property type="entry name" value="Thioesterase/thiol ester dehydrase-isomerase"/>
    <property type="match status" value="1"/>
</dbReference>
<organism evidence="1">
    <name type="scientific">Psilocybe cubensis</name>
    <name type="common">Psychedelic mushroom</name>
    <name type="synonym">Stropharia cubensis</name>
    <dbReference type="NCBI Taxonomy" id="181762"/>
    <lineage>
        <taxon>Eukaryota</taxon>
        <taxon>Fungi</taxon>
        <taxon>Dikarya</taxon>
        <taxon>Basidiomycota</taxon>
        <taxon>Agaricomycotina</taxon>
        <taxon>Agaricomycetes</taxon>
        <taxon>Agaricomycetidae</taxon>
        <taxon>Agaricales</taxon>
        <taxon>Agaricineae</taxon>
        <taxon>Strophariaceae</taxon>
        <taxon>Psilocybe</taxon>
    </lineage>
</organism>
<dbReference type="OrthoDB" id="2831072at2759"/>
<dbReference type="EMBL" id="JAFIQS010000005">
    <property type="protein sequence ID" value="KAG5168770.1"/>
    <property type="molecule type" value="Genomic_DNA"/>
</dbReference>
<proteinExistence type="predicted"/>
<name>A0A8H8CKU7_PSICU</name>
<sequence>MSDSHSTSINISKIAGNAPDEIKELLGDLGTFLGVGLRNGTVEFGNAIQSRLRVTDITVRKNPVEENKTEAKVIMEIQVQEDMLNPGGNLHGGCSALLVDV</sequence>
<dbReference type="InterPro" id="IPR029069">
    <property type="entry name" value="HotDog_dom_sf"/>
</dbReference>
<accession>A0A8H8CKU7</accession>
<protein>
    <recommendedName>
        <fullName evidence="2">Thioesterase domain-containing protein</fullName>
    </recommendedName>
</protein>
<gene>
    <name evidence="1" type="ORF">JR316_005322</name>
</gene>
<reference evidence="1" key="1">
    <citation type="submission" date="2021-02" db="EMBL/GenBank/DDBJ databases">
        <title>Psilocybe cubensis genome.</title>
        <authorList>
            <person name="Mckernan K.J."/>
            <person name="Crawford S."/>
            <person name="Trippe A."/>
            <person name="Kane L.T."/>
            <person name="Mclaughlin S."/>
        </authorList>
    </citation>
    <scope>NUCLEOTIDE SEQUENCE [LARGE SCALE GENOMIC DNA]</scope>
    <source>
        <strain evidence="1">MGC-MH-2018</strain>
    </source>
</reference>
<comment type="caution">
    <text evidence="1">The sequence shown here is derived from an EMBL/GenBank/DDBJ whole genome shotgun (WGS) entry which is preliminary data.</text>
</comment>
<dbReference type="Gene3D" id="3.10.129.10">
    <property type="entry name" value="Hotdog Thioesterase"/>
    <property type="match status" value="1"/>
</dbReference>
<evidence type="ECO:0000313" key="1">
    <source>
        <dbReference type="EMBL" id="KAG5168770.1"/>
    </source>
</evidence>
<evidence type="ECO:0008006" key="2">
    <source>
        <dbReference type="Google" id="ProtNLM"/>
    </source>
</evidence>
<dbReference type="AlphaFoldDB" id="A0A8H8CKU7"/>